<feature type="transmembrane region" description="Helical" evidence="1">
    <location>
        <begin position="268"/>
        <end position="289"/>
    </location>
</feature>
<keyword evidence="1" id="KW-0812">Transmembrane</keyword>
<evidence type="ECO:0000256" key="1">
    <source>
        <dbReference type="SAM" id="Phobius"/>
    </source>
</evidence>
<dbReference type="OMA" id="IWASIDL"/>
<sequence>LFPFIQIPKVALRVTQIFSGFFTPILPTAVSSPRRAVQSKGEWTSIRPVTATQLVTPALTSTISTTITTTTLSTTAPTSATTTTSTFRKTATIVPSIHTIDEPPRLVTMVTKPLGHTTRTVPKTATVLLRPYESVHLATRKNPEYLGESIWASIDLLPEPMGTGLPSRMRMLENTTRSSTVTTTQKFTTTTAQKTQKMWQQVSSLLDLVAFLDKSTAVTFSSFLSATTTKLAKSRTAPSFTVYPVRPTTPMGDLITTTMKTADFPRTALISIASVSVIMIIAVVVFCVFRCRQNPPPTDHYPMTQQGYTSIAPELSPPPPDVSKPMQIVNGSGYQSMKGAGIITNNNVINGHTRNGGVGKKDFKEWYV</sequence>
<dbReference type="AlphaFoldDB" id="A0A158PD71"/>
<dbReference type="WBParaSite" id="ACOC_0000032701-mRNA-1">
    <property type="protein sequence ID" value="ACOC_0000032701-mRNA-1"/>
    <property type="gene ID" value="ACOC_0000032701"/>
</dbReference>
<evidence type="ECO:0000313" key="2">
    <source>
        <dbReference type="WBParaSite" id="ACOC_0000032701-mRNA-1"/>
    </source>
</evidence>
<proteinExistence type="predicted"/>
<reference evidence="2" key="1">
    <citation type="submission" date="2016-04" db="UniProtKB">
        <authorList>
            <consortium name="WormBaseParasite"/>
        </authorList>
    </citation>
    <scope>IDENTIFICATION</scope>
</reference>
<protein>
    <submittedName>
        <fullName evidence="2">APP_amyloid domain-containing protein</fullName>
    </submittedName>
</protein>
<keyword evidence="1" id="KW-1133">Transmembrane helix</keyword>
<accession>A0A158PD71</accession>
<organism evidence="2">
    <name type="scientific">Angiostrongylus costaricensis</name>
    <name type="common">Nematode worm</name>
    <dbReference type="NCBI Taxonomy" id="334426"/>
    <lineage>
        <taxon>Eukaryota</taxon>
        <taxon>Metazoa</taxon>
        <taxon>Ecdysozoa</taxon>
        <taxon>Nematoda</taxon>
        <taxon>Chromadorea</taxon>
        <taxon>Rhabditida</taxon>
        <taxon>Rhabditina</taxon>
        <taxon>Rhabditomorpha</taxon>
        <taxon>Strongyloidea</taxon>
        <taxon>Metastrongylidae</taxon>
        <taxon>Angiostrongylus</taxon>
    </lineage>
</organism>
<name>A0A158PD71_ANGCS</name>
<keyword evidence="1" id="KW-0472">Membrane</keyword>